<dbReference type="Proteomes" id="UP001529235">
    <property type="component" value="Unassembled WGS sequence"/>
</dbReference>
<dbReference type="PROSITE" id="PS00211">
    <property type="entry name" value="ABC_TRANSPORTER_1"/>
    <property type="match status" value="1"/>
</dbReference>
<evidence type="ECO:0000256" key="6">
    <source>
        <dbReference type="ARBA" id="ARBA00022840"/>
    </source>
</evidence>
<dbReference type="InterPro" id="IPR003439">
    <property type="entry name" value="ABC_transporter-like_ATP-bd"/>
</dbReference>
<gene>
    <name evidence="10" type="ORF">QPL79_02280</name>
</gene>
<dbReference type="Gene3D" id="3.40.50.300">
    <property type="entry name" value="P-loop containing nucleotide triphosphate hydrolases"/>
    <property type="match status" value="1"/>
</dbReference>
<evidence type="ECO:0000256" key="1">
    <source>
        <dbReference type="ARBA" id="ARBA00004202"/>
    </source>
</evidence>
<keyword evidence="2" id="KW-0813">Transport</keyword>
<evidence type="ECO:0000259" key="9">
    <source>
        <dbReference type="PROSITE" id="PS50893"/>
    </source>
</evidence>
<evidence type="ECO:0000256" key="8">
    <source>
        <dbReference type="ARBA" id="ARBA00023136"/>
    </source>
</evidence>
<keyword evidence="8" id="KW-0472">Membrane</keyword>
<evidence type="ECO:0000256" key="7">
    <source>
        <dbReference type="ARBA" id="ARBA00022967"/>
    </source>
</evidence>
<name>A0ABD4Z4E4_9CREN</name>
<dbReference type="PROSITE" id="PS50893">
    <property type="entry name" value="ABC_TRANSPORTER_2"/>
    <property type="match status" value="1"/>
</dbReference>
<dbReference type="GO" id="GO:0005524">
    <property type="term" value="F:ATP binding"/>
    <property type="evidence" value="ECO:0007669"/>
    <property type="project" value="UniProtKB-KW"/>
</dbReference>
<dbReference type="AlphaFoldDB" id="A0ABD4Z4E4"/>
<dbReference type="PANTHER" id="PTHR43297:SF14">
    <property type="entry name" value="ATPASE AAA-TYPE CORE DOMAIN-CONTAINING PROTEIN"/>
    <property type="match status" value="1"/>
</dbReference>
<organism evidence="10 11">
    <name type="scientific">Ignisphaera cupida</name>
    <dbReference type="NCBI Taxonomy" id="3050454"/>
    <lineage>
        <taxon>Archaea</taxon>
        <taxon>Thermoproteota</taxon>
        <taxon>Thermoprotei</taxon>
        <taxon>Desulfurococcales</taxon>
        <taxon>Desulfurococcaceae</taxon>
        <taxon>Ignisphaera</taxon>
    </lineage>
</organism>
<sequence length="329" mass="36127">MDSVKGSVKDNLLSVSNLKVYYFTSGGIVKAVDDVSFSLKRGEILGLAGESGSGKSTLGYALMRLVPPPGKIVKGSIKFMGEELTSMSEEEFRKRIRWKGISMIFQGAMNSLNPVMKIGDQIAEVFKLHLGLSKEEGVKRARELLKTVGLDPEKVNAYPHELSGGMKQRVVIAMALALNPPLVIADEPTTALDVVVQAQILNLLKTLQREKNMSMIIISHDLSLLAEISDYLAIMYAGKIVEYGSSDTIYKSPSHPYTIGLLDSIPSLSSEKTELKGIPGEPPDLINPPPGCRFHPRCPFAMDICRKEEPPMTKLENGHIVFCWLAVKR</sequence>
<keyword evidence="11" id="KW-1185">Reference proteome</keyword>
<evidence type="ECO:0000313" key="10">
    <source>
        <dbReference type="EMBL" id="MDK6028192.1"/>
    </source>
</evidence>
<dbReference type="InterPro" id="IPR003593">
    <property type="entry name" value="AAA+_ATPase"/>
</dbReference>
<accession>A0ABD4Z4E4</accession>
<dbReference type="PANTHER" id="PTHR43297">
    <property type="entry name" value="OLIGOPEPTIDE TRANSPORT ATP-BINDING PROTEIN APPD"/>
    <property type="match status" value="1"/>
</dbReference>
<evidence type="ECO:0000256" key="5">
    <source>
        <dbReference type="ARBA" id="ARBA00022741"/>
    </source>
</evidence>
<keyword evidence="6 10" id="KW-0067">ATP-binding</keyword>
<evidence type="ECO:0000256" key="3">
    <source>
        <dbReference type="ARBA" id="ARBA00022475"/>
    </source>
</evidence>
<dbReference type="InterPro" id="IPR013563">
    <property type="entry name" value="Oligopep_ABC_C"/>
</dbReference>
<dbReference type="InterPro" id="IPR050388">
    <property type="entry name" value="ABC_Ni/Peptide_Import"/>
</dbReference>
<dbReference type="FunFam" id="3.40.50.300:FF:000016">
    <property type="entry name" value="Oligopeptide ABC transporter ATP-binding component"/>
    <property type="match status" value="1"/>
</dbReference>
<comment type="caution">
    <text evidence="10">The sequence shown here is derived from an EMBL/GenBank/DDBJ whole genome shotgun (WGS) entry which is preliminary data.</text>
</comment>
<keyword evidence="4" id="KW-0997">Cell inner membrane</keyword>
<dbReference type="SUPFAM" id="SSF52540">
    <property type="entry name" value="P-loop containing nucleoside triphosphate hydrolases"/>
    <property type="match status" value="1"/>
</dbReference>
<dbReference type="RefSeq" id="WP_285273402.1">
    <property type="nucleotide sequence ID" value="NZ_JASNVW010000001.1"/>
</dbReference>
<protein>
    <submittedName>
        <fullName evidence="10">ABC transporter ATP-binding protein</fullName>
    </submittedName>
</protein>
<reference evidence="10 11" key="1">
    <citation type="submission" date="2023-05" db="EMBL/GenBank/DDBJ databases">
        <title>A new hyperthermophilic archaea 'Ignisphaera cupida' sp. nov. and description of the family 'Ignisphaeraceae' fam. nov.</title>
        <authorList>
            <person name="Podosokorskaya O.A."/>
            <person name="Elcheninov A.G."/>
            <person name="Klukina A."/>
            <person name="Merkel A.Y."/>
        </authorList>
    </citation>
    <scope>NUCLEOTIDE SEQUENCE [LARGE SCALE GENOMIC DNA]</scope>
    <source>
        <strain evidence="10 11">4213-co</strain>
    </source>
</reference>
<dbReference type="CDD" id="cd03257">
    <property type="entry name" value="ABC_NikE_OppD_transporters"/>
    <property type="match status" value="1"/>
</dbReference>
<keyword evidence="7" id="KW-1278">Translocase</keyword>
<keyword evidence="5" id="KW-0547">Nucleotide-binding</keyword>
<proteinExistence type="predicted"/>
<dbReference type="NCBIfam" id="TIGR01727">
    <property type="entry name" value="oligo_HPY"/>
    <property type="match status" value="1"/>
</dbReference>
<dbReference type="Pfam" id="PF08352">
    <property type="entry name" value="oligo_HPY"/>
    <property type="match status" value="1"/>
</dbReference>
<evidence type="ECO:0000313" key="11">
    <source>
        <dbReference type="Proteomes" id="UP001529235"/>
    </source>
</evidence>
<dbReference type="GO" id="GO:0005886">
    <property type="term" value="C:plasma membrane"/>
    <property type="evidence" value="ECO:0007669"/>
    <property type="project" value="UniProtKB-SubCell"/>
</dbReference>
<evidence type="ECO:0000256" key="4">
    <source>
        <dbReference type="ARBA" id="ARBA00022519"/>
    </source>
</evidence>
<evidence type="ECO:0000256" key="2">
    <source>
        <dbReference type="ARBA" id="ARBA00022448"/>
    </source>
</evidence>
<dbReference type="InterPro" id="IPR017871">
    <property type="entry name" value="ABC_transporter-like_CS"/>
</dbReference>
<dbReference type="EMBL" id="JASNVW010000001">
    <property type="protein sequence ID" value="MDK6028192.1"/>
    <property type="molecule type" value="Genomic_DNA"/>
</dbReference>
<feature type="domain" description="ABC transporter" evidence="9">
    <location>
        <begin position="13"/>
        <end position="262"/>
    </location>
</feature>
<dbReference type="InterPro" id="IPR027417">
    <property type="entry name" value="P-loop_NTPase"/>
</dbReference>
<keyword evidence="3" id="KW-1003">Cell membrane</keyword>
<dbReference type="SMART" id="SM00382">
    <property type="entry name" value="AAA"/>
    <property type="match status" value="1"/>
</dbReference>
<comment type="subcellular location">
    <subcellularLocation>
        <location evidence="1">Cell membrane</location>
        <topology evidence="1">Peripheral membrane protein</topology>
    </subcellularLocation>
</comment>
<dbReference type="Pfam" id="PF00005">
    <property type="entry name" value="ABC_tran"/>
    <property type="match status" value="1"/>
</dbReference>